<evidence type="ECO:0000256" key="1">
    <source>
        <dbReference type="ARBA" id="ARBA00001936"/>
    </source>
</evidence>
<dbReference type="InterPro" id="IPR039121">
    <property type="entry name" value="NUDT19"/>
</dbReference>
<dbReference type="OrthoDB" id="1695362at2759"/>
<evidence type="ECO:0000256" key="6">
    <source>
        <dbReference type="ARBA" id="ARBA00023211"/>
    </source>
</evidence>
<dbReference type="STRING" id="133412.A0A1R1X0D1"/>
<keyword evidence="6" id="KW-0464">Manganese</keyword>
<name>A0A1R1X0D1_9FUNG</name>
<protein>
    <submittedName>
        <fullName evidence="7">Uncharacterized protein</fullName>
    </submittedName>
</protein>
<evidence type="ECO:0000256" key="4">
    <source>
        <dbReference type="ARBA" id="ARBA00022801"/>
    </source>
</evidence>
<dbReference type="GO" id="GO:0005739">
    <property type="term" value="C:mitochondrion"/>
    <property type="evidence" value="ECO:0007669"/>
    <property type="project" value="TreeGrafter"/>
</dbReference>
<keyword evidence="5" id="KW-0460">Magnesium</keyword>
<accession>A0A1R1X0D1</accession>
<sequence length="171" mass="19319">MKQQIRYLKNFDNRMKAMEQNELVKLDLKTPKEYLDEFNSGNIVLYPPQFYQITQMAKFHRWEDMAKAFSDSYDQHECGDSGRASKVVAMLPSFMKGNQPDQAIIKLPGDHEYNVGGASSKGNADVGSKAGQQNNIHRLVVFGKPGKFTSIKVEENIGAFMTINDTFSSKI</sequence>
<evidence type="ECO:0000313" key="7">
    <source>
        <dbReference type="EMBL" id="OMJ08074.1"/>
    </source>
</evidence>
<dbReference type="PANTHER" id="PTHR12318">
    <property type="entry name" value="TESTOSTERONE-REGULATED PROTEIN RP2"/>
    <property type="match status" value="1"/>
</dbReference>
<gene>
    <name evidence="7" type="ORF">AYI70_g11786</name>
</gene>
<keyword evidence="4" id="KW-0378">Hydrolase</keyword>
<dbReference type="Gene3D" id="3.90.79.10">
    <property type="entry name" value="Nucleoside Triphosphate Pyrophosphohydrolase"/>
    <property type="match status" value="1"/>
</dbReference>
<keyword evidence="3" id="KW-0479">Metal-binding</keyword>
<organism evidence="7 8">
    <name type="scientific">Smittium culicis</name>
    <dbReference type="NCBI Taxonomy" id="133412"/>
    <lineage>
        <taxon>Eukaryota</taxon>
        <taxon>Fungi</taxon>
        <taxon>Fungi incertae sedis</taxon>
        <taxon>Zoopagomycota</taxon>
        <taxon>Kickxellomycotina</taxon>
        <taxon>Harpellomycetes</taxon>
        <taxon>Harpellales</taxon>
        <taxon>Legeriomycetaceae</taxon>
        <taxon>Smittium</taxon>
    </lineage>
</organism>
<evidence type="ECO:0000256" key="3">
    <source>
        <dbReference type="ARBA" id="ARBA00022723"/>
    </source>
</evidence>
<comment type="cofactor">
    <cofactor evidence="2">
        <name>Mg(2+)</name>
        <dbReference type="ChEBI" id="CHEBI:18420"/>
    </cofactor>
</comment>
<dbReference type="GO" id="GO:0016818">
    <property type="term" value="F:hydrolase activity, acting on acid anhydrides, in phosphorus-containing anhydrides"/>
    <property type="evidence" value="ECO:0007669"/>
    <property type="project" value="InterPro"/>
</dbReference>
<dbReference type="AlphaFoldDB" id="A0A1R1X0D1"/>
<reference evidence="7 8" key="1">
    <citation type="submission" date="2017-01" db="EMBL/GenBank/DDBJ databases">
        <authorList>
            <person name="Mah S.A."/>
            <person name="Swanson W.J."/>
            <person name="Moy G.W."/>
            <person name="Vacquier V.D."/>
        </authorList>
    </citation>
    <scope>NUCLEOTIDE SEQUENCE [LARGE SCALE GENOMIC DNA]</scope>
    <source>
        <strain evidence="7 8">GSMNP</strain>
    </source>
</reference>
<dbReference type="Proteomes" id="UP000187283">
    <property type="component" value="Unassembled WGS sequence"/>
</dbReference>
<dbReference type="EMBL" id="LSSN01005889">
    <property type="protein sequence ID" value="OMJ08074.1"/>
    <property type="molecule type" value="Genomic_DNA"/>
</dbReference>
<proteinExistence type="predicted"/>
<evidence type="ECO:0000313" key="8">
    <source>
        <dbReference type="Proteomes" id="UP000187283"/>
    </source>
</evidence>
<evidence type="ECO:0000256" key="2">
    <source>
        <dbReference type="ARBA" id="ARBA00001946"/>
    </source>
</evidence>
<dbReference type="PANTHER" id="PTHR12318:SF0">
    <property type="entry name" value="ACYL-COENZYME A DIPHOSPHATASE NUDT19"/>
    <property type="match status" value="1"/>
</dbReference>
<dbReference type="GO" id="GO:0046872">
    <property type="term" value="F:metal ion binding"/>
    <property type="evidence" value="ECO:0007669"/>
    <property type="project" value="UniProtKB-KW"/>
</dbReference>
<comment type="caution">
    <text evidence="7">The sequence shown here is derived from an EMBL/GenBank/DDBJ whole genome shotgun (WGS) entry which is preliminary data.</text>
</comment>
<evidence type="ECO:0000256" key="5">
    <source>
        <dbReference type="ARBA" id="ARBA00022842"/>
    </source>
</evidence>
<comment type="cofactor">
    <cofactor evidence="1">
        <name>Mn(2+)</name>
        <dbReference type="ChEBI" id="CHEBI:29035"/>
    </cofactor>
</comment>
<keyword evidence="8" id="KW-1185">Reference proteome</keyword>